<dbReference type="InterPro" id="IPR029045">
    <property type="entry name" value="ClpP/crotonase-like_dom_sf"/>
</dbReference>
<organism evidence="1">
    <name type="scientific">marine metagenome</name>
    <dbReference type="NCBI Taxonomy" id="408172"/>
    <lineage>
        <taxon>unclassified sequences</taxon>
        <taxon>metagenomes</taxon>
        <taxon>ecological metagenomes</taxon>
    </lineage>
</organism>
<name>A0A381NUB1_9ZZZZ</name>
<accession>A0A381NUB1</accession>
<sequence length="78" mass="9147">MPEKLISRFEQSPEHFLRSVDLGVATITLNRAKRKKPLTFESYAKIRDCFRDLVYSEEVKGVVITVLEKTFVLLRFKN</sequence>
<dbReference type="AlphaFoldDB" id="A0A381NUB1"/>
<dbReference type="EMBL" id="UINC01000603">
    <property type="protein sequence ID" value="SUZ58201.1"/>
    <property type="molecule type" value="Genomic_DNA"/>
</dbReference>
<gene>
    <name evidence="1" type="ORF">METZ01_LOCUS11055</name>
</gene>
<proteinExistence type="predicted"/>
<evidence type="ECO:0000313" key="1">
    <source>
        <dbReference type="EMBL" id="SUZ58201.1"/>
    </source>
</evidence>
<protein>
    <submittedName>
        <fullName evidence="1">Uncharacterized protein</fullName>
    </submittedName>
</protein>
<dbReference type="SUPFAM" id="SSF52096">
    <property type="entry name" value="ClpP/crotonase"/>
    <property type="match status" value="1"/>
</dbReference>
<dbReference type="Gene3D" id="3.90.226.10">
    <property type="entry name" value="2-enoyl-CoA Hydratase, Chain A, domain 1"/>
    <property type="match status" value="1"/>
</dbReference>
<reference evidence="1" key="1">
    <citation type="submission" date="2018-05" db="EMBL/GenBank/DDBJ databases">
        <authorList>
            <person name="Lanie J.A."/>
            <person name="Ng W.-L."/>
            <person name="Kazmierczak K.M."/>
            <person name="Andrzejewski T.M."/>
            <person name="Davidsen T.M."/>
            <person name="Wayne K.J."/>
            <person name="Tettelin H."/>
            <person name="Glass J.I."/>
            <person name="Rusch D."/>
            <person name="Podicherti R."/>
            <person name="Tsui H.-C.T."/>
            <person name="Winkler M.E."/>
        </authorList>
    </citation>
    <scope>NUCLEOTIDE SEQUENCE</scope>
</reference>